<dbReference type="AlphaFoldDB" id="A0AAV4IRE4"/>
<gene>
    <name evidence="1" type="ORF">ElyMa_006711000</name>
</gene>
<dbReference type="EMBL" id="BMAT01013431">
    <property type="protein sequence ID" value="GFS12979.1"/>
    <property type="molecule type" value="Genomic_DNA"/>
</dbReference>
<evidence type="ECO:0000313" key="1">
    <source>
        <dbReference type="EMBL" id="GFS12979.1"/>
    </source>
</evidence>
<proteinExistence type="predicted"/>
<name>A0AAV4IRE4_9GAST</name>
<protein>
    <submittedName>
        <fullName evidence="1">Transposase</fullName>
    </submittedName>
</protein>
<accession>A0AAV4IRE4</accession>
<dbReference type="Proteomes" id="UP000762676">
    <property type="component" value="Unassembled WGS sequence"/>
</dbReference>
<evidence type="ECO:0000313" key="2">
    <source>
        <dbReference type="Proteomes" id="UP000762676"/>
    </source>
</evidence>
<sequence>MRKRWLDEWHFGFVRRHAELSLRQAEATSLARASAFNRHTDGSFFNLLEESYPKLGITGAQIFNLDETGITTVHKVLQVIAAKGVKQIGQVTSTERWELVTMCCAVHLMLGWPFPQYSYFLERITGIL</sequence>
<reference evidence="1 2" key="1">
    <citation type="journal article" date="2021" name="Elife">
        <title>Chloroplast acquisition without the gene transfer in kleptoplastic sea slugs, Plakobranchus ocellatus.</title>
        <authorList>
            <person name="Maeda T."/>
            <person name="Takahashi S."/>
            <person name="Yoshida T."/>
            <person name="Shimamura S."/>
            <person name="Takaki Y."/>
            <person name="Nagai Y."/>
            <person name="Toyoda A."/>
            <person name="Suzuki Y."/>
            <person name="Arimoto A."/>
            <person name="Ishii H."/>
            <person name="Satoh N."/>
            <person name="Nishiyama T."/>
            <person name="Hasebe M."/>
            <person name="Maruyama T."/>
            <person name="Minagawa J."/>
            <person name="Obokata J."/>
            <person name="Shigenobu S."/>
        </authorList>
    </citation>
    <scope>NUCLEOTIDE SEQUENCE [LARGE SCALE GENOMIC DNA]</scope>
</reference>
<comment type="caution">
    <text evidence="1">The sequence shown here is derived from an EMBL/GenBank/DDBJ whole genome shotgun (WGS) entry which is preliminary data.</text>
</comment>
<organism evidence="1 2">
    <name type="scientific">Elysia marginata</name>
    <dbReference type="NCBI Taxonomy" id="1093978"/>
    <lineage>
        <taxon>Eukaryota</taxon>
        <taxon>Metazoa</taxon>
        <taxon>Spiralia</taxon>
        <taxon>Lophotrochozoa</taxon>
        <taxon>Mollusca</taxon>
        <taxon>Gastropoda</taxon>
        <taxon>Heterobranchia</taxon>
        <taxon>Euthyneura</taxon>
        <taxon>Panpulmonata</taxon>
        <taxon>Sacoglossa</taxon>
        <taxon>Placobranchoidea</taxon>
        <taxon>Plakobranchidae</taxon>
        <taxon>Elysia</taxon>
    </lineage>
</organism>
<keyword evidence="2" id="KW-1185">Reference proteome</keyword>